<dbReference type="EMBL" id="CM039170">
    <property type="protein sequence ID" value="KAH9805879.1"/>
    <property type="molecule type" value="Genomic_DNA"/>
</dbReference>
<reference evidence="2" key="1">
    <citation type="journal article" date="2023" name="Hortic. Res.">
        <title>A chromosome-level phased genome enabling allele-level studies in sweet orange: a case study on citrus Huanglongbing tolerance.</title>
        <authorList>
            <person name="Wu B."/>
            <person name="Yu Q."/>
            <person name="Deng Z."/>
            <person name="Duan Y."/>
            <person name="Luo F."/>
            <person name="Gmitter F. Jr."/>
        </authorList>
    </citation>
    <scope>NUCLEOTIDE SEQUENCE [LARGE SCALE GENOMIC DNA]</scope>
    <source>
        <strain evidence="2">cv. Valencia</strain>
    </source>
</reference>
<protein>
    <submittedName>
        <fullName evidence="1">Protein kinase domain-containing protein</fullName>
    </submittedName>
</protein>
<name>A0ACB8P7R9_CITSI</name>
<accession>A0ACB8P7R9</accession>
<comment type="caution">
    <text evidence="1">The sequence shown here is derived from an EMBL/GenBank/DDBJ whole genome shotgun (WGS) entry which is preliminary data.</text>
</comment>
<gene>
    <name evidence="1" type="ORF">KPL71_002562</name>
</gene>
<evidence type="ECO:0000313" key="2">
    <source>
        <dbReference type="Proteomes" id="UP000829398"/>
    </source>
</evidence>
<dbReference type="Proteomes" id="UP000829398">
    <property type="component" value="Chromosome 1"/>
</dbReference>
<keyword evidence="1" id="KW-0418">Kinase</keyword>
<proteinExistence type="predicted"/>
<organism evidence="1 2">
    <name type="scientific">Citrus sinensis</name>
    <name type="common">Sweet orange</name>
    <name type="synonym">Citrus aurantium var. sinensis</name>
    <dbReference type="NCBI Taxonomy" id="2711"/>
    <lineage>
        <taxon>Eukaryota</taxon>
        <taxon>Viridiplantae</taxon>
        <taxon>Streptophyta</taxon>
        <taxon>Embryophyta</taxon>
        <taxon>Tracheophyta</taxon>
        <taxon>Spermatophyta</taxon>
        <taxon>Magnoliopsida</taxon>
        <taxon>eudicotyledons</taxon>
        <taxon>Gunneridae</taxon>
        <taxon>Pentapetalae</taxon>
        <taxon>rosids</taxon>
        <taxon>malvids</taxon>
        <taxon>Sapindales</taxon>
        <taxon>Rutaceae</taxon>
        <taxon>Aurantioideae</taxon>
        <taxon>Citrus</taxon>
    </lineage>
</organism>
<keyword evidence="1" id="KW-0808">Transferase</keyword>
<keyword evidence="2" id="KW-1185">Reference proteome</keyword>
<evidence type="ECO:0000313" key="1">
    <source>
        <dbReference type="EMBL" id="KAH9805879.1"/>
    </source>
</evidence>
<sequence length="288" mass="32327">MHIIAIGTAEGIVSLHDGCQQRIIHYNIKPENILLDVKFCPKTADFGLAKLCNREKMHMTLMNGRDSRLCSTRNVDVISSRSGFPSGFKWVWKKLEKGEFQDLIIVCGIEKNDKEKAKRMALVALLHVQYKPEARPSMTVRPAKFMLHGSLASMLNVSSAMSSDGDRSIAPAKTLLLSVIGLVLIIKILFLVAIWLRRSRHSGSNVTPDTQSLTINKFLNAMELENPIRFTSQQLSIATDNFTHLLVSGGSGALYKLQRDFWQQNQCVSEDFTWKLGLRTVHQKGPSF</sequence>